<dbReference type="InterPro" id="IPR011990">
    <property type="entry name" value="TPR-like_helical_dom_sf"/>
</dbReference>
<protein>
    <submittedName>
        <fullName evidence="1">Uncharacterized protein</fullName>
    </submittedName>
</protein>
<keyword evidence="2" id="KW-1185">Reference proteome</keyword>
<dbReference type="Proteomes" id="UP000032180">
    <property type="component" value="Chromosome 1"/>
</dbReference>
<reference evidence="1 2" key="1">
    <citation type="submission" date="2012-08" db="EMBL/GenBank/DDBJ databases">
        <title>Oryza genome evolution.</title>
        <authorList>
            <person name="Wing R.A."/>
        </authorList>
    </citation>
    <scope>NUCLEOTIDE SEQUENCE</scope>
</reference>
<dbReference type="Gramene" id="LPERR01G29990.1">
    <property type="protein sequence ID" value="LPERR01G29990.1"/>
    <property type="gene ID" value="LPERR01G29990"/>
</dbReference>
<dbReference type="EnsemblPlants" id="LPERR01G29990.1">
    <property type="protein sequence ID" value="LPERR01G29990.1"/>
    <property type="gene ID" value="LPERR01G29990"/>
</dbReference>
<evidence type="ECO:0000313" key="1">
    <source>
        <dbReference type="EnsemblPlants" id="LPERR01G29990.1"/>
    </source>
</evidence>
<dbReference type="AlphaFoldDB" id="A0A0D9V705"/>
<dbReference type="HOGENOM" id="CLU_1646140_0_0_1"/>
<dbReference type="Gene3D" id="1.25.40.10">
    <property type="entry name" value="Tetratricopeptide repeat domain"/>
    <property type="match status" value="1"/>
</dbReference>
<evidence type="ECO:0000313" key="2">
    <source>
        <dbReference type="Proteomes" id="UP000032180"/>
    </source>
</evidence>
<name>A0A0D9V705_9ORYZ</name>
<reference evidence="2" key="2">
    <citation type="submission" date="2013-12" db="EMBL/GenBank/DDBJ databases">
        <authorList>
            <person name="Yu Y."/>
            <person name="Lee S."/>
            <person name="de Baynast K."/>
            <person name="Wissotski M."/>
            <person name="Liu L."/>
            <person name="Talag J."/>
            <person name="Goicoechea J."/>
            <person name="Angelova A."/>
            <person name="Jetty R."/>
            <person name="Kudrna D."/>
            <person name="Golser W."/>
            <person name="Rivera L."/>
            <person name="Zhang J."/>
            <person name="Wing R."/>
        </authorList>
    </citation>
    <scope>NUCLEOTIDE SEQUENCE</scope>
</reference>
<organism evidence="1 2">
    <name type="scientific">Leersia perrieri</name>
    <dbReference type="NCBI Taxonomy" id="77586"/>
    <lineage>
        <taxon>Eukaryota</taxon>
        <taxon>Viridiplantae</taxon>
        <taxon>Streptophyta</taxon>
        <taxon>Embryophyta</taxon>
        <taxon>Tracheophyta</taxon>
        <taxon>Spermatophyta</taxon>
        <taxon>Magnoliopsida</taxon>
        <taxon>Liliopsida</taxon>
        <taxon>Poales</taxon>
        <taxon>Poaceae</taxon>
        <taxon>BOP clade</taxon>
        <taxon>Oryzoideae</taxon>
        <taxon>Oryzeae</taxon>
        <taxon>Oryzinae</taxon>
        <taxon>Leersia</taxon>
    </lineage>
</organism>
<accession>A0A0D9V705</accession>
<reference evidence="1" key="3">
    <citation type="submission" date="2015-04" db="UniProtKB">
        <authorList>
            <consortium name="EnsemblPlants"/>
        </authorList>
    </citation>
    <scope>IDENTIFICATION</scope>
</reference>
<proteinExistence type="predicted"/>
<sequence length="161" mass="18435">MPTAAAGRKRCGSWCRPGRRRATGFWRGLGSFLGYGPTDLEASLYYEVATEVFERAKCYDEEMVDTMESSLKKSIRMFVLENDMVFAAMACQELSDLYEAQQQWDKVRECLGKAAEYYGKSNRGPFYNQHGKQLIEKSLAHMQELQERAHHVQVLLANCSE</sequence>
<dbReference type="STRING" id="77586.A0A0D9V705"/>
<dbReference type="SUPFAM" id="SSF48452">
    <property type="entry name" value="TPR-like"/>
    <property type="match status" value="1"/>
</dbReference>
<dbReference type="Pfam" id="PF14938">
    <property type="entry name" value="SNAP"/>
    <property type="match status" value="1"/>
</dbReference>